<dbReference type="InterPro" id="IPR013923">
    <property type="entry name" value="Autophagy-rel_prot_16_dom"/>
</dbReference>
<keyword evidence="5" id="KW-0175">Coiled coil</keyword>
<dbReference type="GO" id="GO:0000421">
    <property type="term" value="C:autophagosome membrane"/>
    <property type="evidence" value="ECO:0007669"/>
    <property type="project" value="TreeGrafter"/>
</dbReference>
<evidence type="ECO:0000256" key="1">
    <source>
        <dbReference type="ARBA" id="ARBA00009271"/>
    </source>
</evidence>
<reference evidence="7" key="1">
    <citation type="submission" date="2022-03" db="EMBL/GenBank/DDBJ databases">
        <authorList>
            <person name="Tunstrom K."/>
        </authorList>
    </citation>
    <scope>NUCLEOTIDE SEQUENCE</scope>
</reference>
<evidence type="ECO:0000256" key="4">
    <source>
        <dbReference type="PROSITE-ProRule" id="PRU00221"/>
    </source>
</evidence>
<evidence type="ECO:0000259" key="6">
    <source>
        <dbReference type="Pfam" id="PF08614"/>
    </source>
</evidence>
<comment type="caution">
    <text evidence="7">The sequence shown here is derived from an EMBL/GenBank/DDBJ whole genome shotgun (WGS) entry which is preliminary data.</text>
</comment>
<dbReference type="PANTHER" id="PTHR19878">
    <property type="entry name" value="AUTOPHAGY PROTEIN 16-LIKE"/>
    <property type="match status" value="1"/>
</dbReference>
<dbReference type="Pfam" id="PF00400">
    <property type="entry name" value="WD40"/>
    <property type="match status" value="2"/>
</dbReference>
<dbReference type="Pfam" id="PF08614">
    <property type="entry name" value="ATG16"/>
    <property type="match status" value="1"/>
</dbReference>
<comment type="similarity">
    <text evidence="1">Belongs to the WD repeat ATG16 family.</text>
</comment>
<dbReference type="PROSITE" id="PS00678">
    <property type="entry name" value="WD_REPEATS_1"/>
    <property type="match status" value="1"/>
</dbReference>
<dbReference type="PROSITE" id="PS50082">
    <property type="entry name" value="WD_REPEATS_2"/>
    <property type="match status" value="2"/>
</dbReference>
<dbReference type="CDD" id="cd22887">
    <property type="entry name" value="Atg16_CCD"/>
    <property type="match status" value="1"/>
</dbReference>
<dbReference type="GO" id="GO:0043495">
    <property type="term" value="F:protein-membrane adaptor activity"/>
    <property type="evidence" value="ECO:0007669"/>
    <property type="project" value="TreeGrafter"/>
</dbReference>
<gene>
    <name evidence="7" type="ORF">EEDITHA_LOCUS1953</name>
</gene>
<dbReference type="PANTHER" id="PTHR19878:SF8">
    <property type="entry name" value="AUTOPHAGY-RELATED 16, ISOFORM F"/>
    <property type="match status" value="1"/>
</dbReference>
<keyword evidence="3" id="KW-0677">Repeat</keyword>
<dbReference type="SMART" id="SM00320">
    <property type="entry name" value="WD40"/>
    <property type="match status" value="2"/>
</dbReference>
<proteinExistence type="inferred from homology"/>
<dbReference type="InterPro" id="IPR015943">
    <property type="entry name" value="WD40/YVTN_repeat-like_dom_sf"/>
</dbReference>
<evidence type="ECO:0000256" key="3">
    <source>
        <dbReference type="ARBA" id="ARBA00022737"/>
    </source>
</evidence>
<evidence type="ECO:0000256" key="2">
    <source>
        <dbReference type="ARBA" id="ARBA00022574"/>
    </source>
</evidence>
<dbReference type="EMBL" id="CAKOGL010000004">
    <property type="protein sequence ID" value="CAH2085481.1"/>
    <property type="molecule type" value="Genomic_DNA"/>
</dbReference>
<dbReference type="InterPro" id="IPR001680">
    <property type="entry name" value="WD40_rpt"/>
</dbReference>
<evidence type="ECO:0000313" key="7">
    <source>
        <dbReference type="EMBL" id="CAH2085481.1"/>
    </source>
</evidence>
<dbReference type="AlphaFoldDB" id="A0AAU9TF56"/>
<dbReference type="InterPro" id="IPR019775">
    <property type="entry name" value="WD40_repeat_CS"/>
</dbReference>
<dbReference type="GO" id="GO:0000045">
    <property type="term" value="P:autophagosome assembly"/>
    <property type="evidence" value="ECO:0007669"/>
    <property type="project" value="InterPro"/>
</dbReference>
<dbReference type="SUPFAM" id="SSF50978">
    <property type="entry name" value="WD40 repeat-like"/>
    <property type="match status" value="1"/>
</dbReference>
<sequence length="365" mass="40786">MEGGDWRNSIINQLQTRNKRETSSFQDIITFQSRLFDNVSTLKNENLQLTLLNERIRFSNTESVLSSGGGGSNERIQALEQKILSQQEELTSLHRRRGESSQQIINLNAKVHDLEKSLQAKDVTISENTALIASLRAEIQLYETNMAELQVLNQVLRDEHQALQIAFAAIEEKLRKTQDENRSLVERLIKYKAKDADKMNEENEHFLKSSNPTAFFINTFGRVSFGKRSDKVRKELEEAAREGGSRSSGSGGSIDEKIIDSMPYYATSLPTKVALRFDAHEGEVNAVKWSPTDRLLATGGADRKVKLWDVSKLGLVENKGTLVGSNAGVMSVDFDATGAYIVGASNDFASRVWTVGDQRLRVSEV</sequence>
<dbReference type="GO" id="GO:0034274">
    <property type="term" value="C:Atg12-Atg5-Atg16 complex"/>
    <property type="evidence" value="ECO:0007669"/>
    <property type="project" value="TreeGrafter"/>
</dbReference>
<dbReference type="Gene3D" id="2.130.10.10">
    <property type="entry name" value="YVTN repeat-like/Quinoprotein amine dehydrogenase"/>
    <property type="match status" value="1"/>
</dbReference>
<keyword evidence="8" id="KW-1185">Reference proteome</keyword>
<feature type="repeat" description="WD" evidence="4">
    <location>
        <begin position="322"/>
        <end position="363"/>
    </location>
</feature>
<feature type="coiled-coil region" evidence="5">
    <location>
        <begin position="132"/>
        <end position="194"/>
    </location>
</feature>
<name>A0AAU9TF56_EUPED</name>
<evidence type="ECO:0000313" key="8">
    <source>
        <dbReference type="Proteomes" id="UP001153954"/>
    </source>
</evidence>
<protein>
    <recommendedName>
        <fullName evidence="6">Autophagy-related protein 16 domain-containing protein</fullName>
    </recommendedName>
</protein>
<dbReference type="Proteomes" id="UP001153954">
    <property type="component" value="Unassembled WGS sequence"/>
</dbReference>
<feature type="repeat" description="WD" evidence="4">
    <location>
        <begin position="277"/>
        <end position="318"/>
    </location>
</feature>
<dbReference type="InterPro" id="IPR045160">
    <property type="entry name" value="ATG16"/>
</dbReference>
<feature type="domain" description="Autophagy-related protein 16" evidence="6">
    <location>
        <begin position="10"/>
        <end position="200"/>
    </location>
</feature>
<keyword evidence="2 4" id="KW-0853">WD repeat</keyword>
<evidence type="ECO:0000256" key="5">
    <source>
        <dbReference type="SAM" id="Coils"/>
    </source>
</evidence>
<dbReference type="PROSITE" id="PS50294">
    <property type="entry name" value="WD_REPEATS_REGION"/>
    <property type="match status" value="1"/>
</dbReference>
<dbReference type="InterPro" id="IPR036322">
    <property type="entry name" value="WD40_repeat_dom_sf"/>
</dbReference>
<accession>A0AAU9TF56</accession>
<dbReference type="GO" id="GO:0034045">
    <property type="term" value="C:phagophore assembly site membrane"/>
    <property type="evidence" value="ECO:0007669"/>
    <property type="project" value="TreeGrafter"/>
</dbReference>
<organism evidence="7 8">
    <name type="scientific">Euphydryas editha</name>
    <name type="common">Edith's checkerspot</name>
    <dbReference type="NCBI Taxonomy" id="104508"/>
    <lineage>
        <taxon>Eukaryota</taxon>
        <taxon>Metazoa</taxon>
        <taxon>Ecdysozoa</taxon>
        <taxon>Arthropoda</taxon>
        <taxon>Hexapoda</taxon>
        <taxon>Insecta</taxon>
        <taxon>Pterygota</taxon>
        <taxon>Neoptera</taxon>
        <taxon>Endopterygota</taxon>
        <taxon>Lepidoptera</taxon>
        <taxon>Glossata</taxon>
        <taxon>Ditrysia</taxon>
        <taxon>Papilionoidea</taxon>
        <taxon>Nymphalidae</taxon>
        <taxon>Nymphalinae</taxon>
        <taxon>Euphydryas</taxon>
    </lineage>
</organism>